<reference evidence="3 4" key="1">
    <citation type="journal article" date="2015" name="Appl. Environ. Microbiol.">
        <title>Effects of actin-like proteins encoded by two Bacillus pumilus phages on unstable lysogeny, revealed by genomic analysis.</title>
        <authorList>
            <person name="Yuan Y."/>
            <person name="Peng Q."/>
            <person name="Wu D."/>
            <person name="Kou Z."/>
            <person name="Wu Y."/>
            <person name="Liu P."/>
            <person name="Gao M."/>
        </authorList>
    </citation>
    <scope>NUCLEOTIDE SEQUENCE [LARGE SCALE GENOMIC DNA]</scope>
</reference>
<gene>
    <name evidence="3" type="ORF">Bp8pT_117</name>
</gene>
<dbReference type="SUPFAM" id="SSF50685">
    <property type="entry name" value="Barwin-like endoglucanases"/>
    <property type="match status" value="1"/>
</dbReference>
<dbReference type="CDD" id="cd22786">
    <property type="entry name" value="DPBB_YuiC-like"/>
    <property type="match status" value="1"/>
</dbReference>
<dbReference type="Gene3D" id="2.40.40.10">
    <property type="entry name" value="RlpA-like domain"/>
    <property type="match status" value="1"/>
</dbReference>
<dbReference type="PANTHER" id="PTHR39160:SF4">
    <property type="entry name" value="RESUSCITATION-PROMOTING FACTOR RPFB"/>
    <property type="match status" value="1"/>
</dbReference>
<dbReference type="InterPro" id="IPR051933">
    <property type="entry name" value="Resuscitation_pf_RpfB"/>
</dbReference>
<evidence type="ECO:0000256" key="1">
    <source>
        <dbReference type="ARBA" id="ARBA00022729"/>
    </source>
</evidence>
<keyword evidence="1" id="KW-0732">Signal</keyword>
<dbReference type="GO" id="GO:0009254">
    <property type="term" value="P:peptidoglycan turnover"/>
    <property type="evidence" value="ECO:0007669"/>
    <property type="project" value="InterPro"/>
</dbReference>
<proteinExistence type="predicted"/>
<dbReference type="Proteomes" id="UP000030233">
    <property type="component" value="Segment"/>
</dbReference>
<dbReference type="InterPro" id="IPR010611">
    <property type="entry name" value="3D_dom"/>
</dbReference>
<evidence type="ECO:0000259" key="2">
    <source>
        <dbReference type="Pfam" id="PF06725"/>
    </source>
</evidence>
<protein>
    <submittedName>
        <fullName evidence="3">Putative cell wall-binding, peptidase-related domain protein</fullName>
    </submittedName>
</protein>
<dbReference type="GO" id="GO:0019867">
    <property type="term" value="C:outer membrane"/>
    <property type="evidence" value="ECO:0007669"/>
    <property type="project" value="InterPro"/>
</dbReference>
<dbReference type="EMBL" id="KJ010548">
    <property type="protein sequence ID" value="AHJ87758.1"/>
    <property type="molecule type" value="Genomic_DNA"/>
</dbReference>
<dbReference type="GO" id="GO:0004553">
    <property type="term" value="F:hydrolase activity, hydrolyzing O-glycosyl compounds"/>
    <property type="evidence" value="ECO:0007669"/>
    <property type="project" value="InterPro"/>
</dbReference>
<sequence length="202" mass="21006">MNLKKVLITCAVTAGALFSSAGAASAYDRNSVVDYLAAQGKDASFENRTKLAGAIGISKYRGSEKQNITLLSKLRGESSAVSYKTAKKSSPAVESKPVADSKPAANGRSLQVVATAYTAYCYGCSGITATGVDLRSNPNQKVIAVDPNVIPLGSTVYVEGYGQAIAADTGGAIKGNRIDIFMPSQADALQFGRKTVKVTVQN</sequence>
<organism evidence="3 4">
    <name type="scientific">Bacillus phage Bp8p-T</name>
    <dbReference type="NCBI Taxonomy" id="1445811"/>
    <lineage>
        <taxon>Viruses</taxon>
        <taxon>Duplodnaviria</taxon>
        <taxon>Heunggongvirae</taxon>
        <taxon>Uroviricota</taxon>
        <taxon>Caudoviricetes</taxon>
        <taxon>Herelleviridae</taxon>
        <taxon>Bastillevirinae</taxon>
        <taxon>Agatevirus</taxon>
        <taxon>Agatevirus Bp8pC</taxon>
    </lineage>
</organism>
<dbReference type="InterPro" id="IPR036908">
    <property type="entry name" value="RlpA-like_sf"/>
</dbReference>
<dbReference type="PANTHER" id="PTHR39160">
    <property type="entry name" value="CELL WALL-BINDING PROTEIN YOCH"/>
    <property type="match status" value="1"/>
</dbReference>
<accession>A0A0A0PLN2</accession>
<dbReference type="SUPFAM" id="SSF158634">
    <property type="entry name" value="RPA2825-like"/>
    <property type="match status" value="1"/>
</dbReference>
<evidence type="ECO:0000313" key="3">
    <source>
        <dbReference type="EMBL" id="AHJ87758.1"/>
    </source>
</evidence>
<feature type="domain" description="3D" evidence="2">
    <location>
        <begin position="141"/>
        <end position="201"/>
    </location>
</feature>
<name>A0A0A0PLN2_9CAUD</name>
<evidence type="ECO:0000313" key="4">
    <source>
        <dbReference type="Proteomes" id="UP000030233"/>
    </source>
</evidence>
<dbReference type="Pfam" id="PF06725">
    <property type="entry name" value="3D"/>
    <property type="match status" value="1"/>
</dbReference>